<evidence type="ECO:0000313" key="2">
    <source>
        <dbReference type="Proteomes" id="UP001172680"/>
    </source>
</evidence>
<reference evidence="1" key="1">
    <citation type="submission" date="2022-10" db="EMBL/GenBank/DDBJ databases">
        <title>Culturing micro-colonial fungi from biological soil crusts in the Mojave desert and describing Neophaeococcomyces mojavensis, and introducing the new genera and species Taxawa tesnikishii.</title>
        <authorList>
            <person name="Kurbessoian T."/>
            <person name="Stajich J.E."/>
        </authorList>
    </citation>
    <scope>NUCLEOTIDE SEQUENCE</scope>
    <source>
        <strain evidence="1">JES_115</strain>
    </source>
</reference>
<evidence type="ECO:0000313" key="1">
    <source>
        <dbReference type="EMBL" id="KAJ9636366.1"/>
    </source>
</evidence>
<gene>
    <name evidence="1" type="ORF">H2199_008041</name>
</gene>
<comment type="caution">
    <text evidence="1">The sequence shown here is derived from an EMBL/GenBank/DDBJ whole genome shotgun (WGS) entry which is preliminary data.</text>
</comment>
<keyword evidence="2" id="KW-1185">Reference proteome</keyword>
<name>A0ACC2YM86_9PEZI</name>
<dbReference type="EMBL" id="JAPDRP010000025">
    <property type="protein sequence ID" value="KAJ9636366.1"/>
    <property type="molecule type" value="Genomic_DNA"/>
</dbReference>
<organism evidence="1 2">
    <name type="scientific">Coniosporium tulheliwenetii</name>
    <dbReference type="NCBI Taxonomy" id="3383036"/>
    <lineage>
        <taxon>Eukaryota</taxon>
        <taxon>Fungi</taxon>
        <taxon>Dikarya</taxon>
        <taxon>Ascomycota</taxon>
        <taxon>Pezizomycotina</taxon>
        <taxon>Dothideomycetes</taxon>
        <taxon>Dothideomycetes incertae sedis</taxon>
        <taxon>Coniosporium</taxon>
    </lineage>
</organism>
<accession>A0ACC2YM86</accession>
<proteinExistence type="predicted"/>
<dbReference type="Proteomes" id="UP001172680">
    <property type="component" value="Unassembled WGS sequence"/>
</dbReference>
<protein>
    <submittedName>
        <fullName evidence="1">Uncharacterized protein</fullName>
    </submittedName>
</protein>
<sequence>MVESETKVDRMEERLAGIERTLQNLSNSIQQITAVQGGSSLQSPTYQPINVDEALAHPSRPATSREESSFEGNTSLQAHSLHATQVAEQAISNSFAVHQSPELLSALESLKKLLDRQSMISSKEFQFPNQATIDGAPALSNKMPPLTDTSAVLKRAKDEIPQCFYGYFPFLTIERLAEMCEMVYSNEHVENVPVYIIVNVILHYLFQEYSAGEDGNASNYRQHSERCQSNLQTGLKTLSLMLPPSQENIVALLLGATYAIEMSLPSLCWTLTTTAARLCQTLGYHRASSVKDDSPESAAAKRSLFWYTYWMDKTLSLRIGRSPSIQDYEIDIDFPAPSPGSSLAAWDAMGISSIEFAAQHGQVYEQLYSPAALRQSEAERVRKALQLAKTLQEIQAKAERIQVNPVEAQAPATLDLYLKSNTVVYHALMTLIYRAVPPAYEHLSTNTNSLLHAREALRIHQECHTQCRNAGRNIWPEYIQWTILHCPFTPFMVVFCHVIATLSAEDLARLEAFVRSLQPTGRSSEGLDKAYRLFNLFYVLAKSYVQCKTGPSVDITQPGASSFDLLANQGSEEFDRYFAALGWMPGTTSYNTNGTATSQALQPQQPYVEAGDGSIPGQQLDLGGWFNSNQYFASLLEEDLSDITGMI</sequence>